<protein>
    <submittedName>
        <fullName evidence="1">DUF3788 domain-containing protein</fullName>
    </submittedName>
</protein>
<name>A0ABT8QV83_9FIRM</name>
<accession>A0ABT8QV83</accession>
<gene>
    <name evidence="1" type="ORF">M8H41_16145</name>
</gene>
<sequence length="71" mass="8053">MEGYFIGLVVVGAKEVEQVEMELGTFTPYVQGLYRKTSFSCGGRWLMIEVKDKSVINDIQSLIAIRVKPKR</sequence>
<organism evidence="1 2">
    <name type="scientific">Desulfosporosinus nitroreducens</name>
    <dbReference type="NCBI Taxonomy" id="2018668"/>
    <lineage>
        <taxon>Bacteria</taxon>
        <taxon>Bacillati</taxon>
        <taxon>Bacillota</taxon>
        <taxon>Clostridia</taxon>
        <taxon>Eubacteriales</taxon>
        <taxon>Desulfitobacteriaceae</taxon>
        <taxon>Desulfosporosinus</taxon>
    </lineage>
</organism>
<proteinExistence type="predicted"/>
<dbReference type="Proteomes" id="UP001176021">
    <property type="component" value="Unassembled WGS sequence"/>
</dbReference>
<dbReference type="RefSeq" id="WP_252471423.1">
    <property type="nucleotide sequence ID" value="NZ_JAMHFY010000021.1"/>
</dbReference>
<evidence type="ECO:0000313" key="2">
    <source>
        <dbReference type="Proteomes" id="UP001176021"/>
    </source>
</evidence>
<evidence type="ECO:0000313" key="1">
    <source>
        <dbReference type="EMBL" id="MDO0824374.1"/>
    </source>
</evidence>
<reference evidence="1" key="1">
    <citation type="submission" date="2022-05" db="EMBL/GenBank/DDBJ databases">
        <title>Expanded diversity of anoxic marine methylotrophy in a Black Sea sulfate reducing microorganism.</title>
        <authorList>
            <person name="Fischer P.Q."/>
            <person name="Stams A.J.M."/>
            <person name="Villanueva L."/>
            <person name="Sousa D.Z."/>
        </authorList>
    </citation>
    <scope>NUCLEOTIDE SEQUENCE</scope>
    <source>
        <strain evidence="1">P130</strain>
    </source>
</reference>
<keyword evidence="2" id="KW-1185">Reference proteome</keyword>
<dbReference type="EMBL" id="JAMJEV010000013">
    <property type="protein sequence ID" value="MDO0824374.1"/>
    <property type="molecule type" value="Genomic_DNA"/>
</dbReference>
<comment type="caution">
    <text evidence="1">The sequence shown here is derived from an EMBL/GenBank/DDBJ whole genome shotgun (WGS) entry which is preliminary data.</text>
</comment>
<dbReference type="Pfam" id="PF12663">
    <property type="entry name" value="DUF3788"/>
    <property type="match status" value="1"/>
</dbReference>
<dbReference type="InterPro" id="IPR024265">
    <property type="entry name" value="DUF3788"/>
</dbReference>